<sequence length="81" mass="9455">MRPQIAMKYYDIAEEYASESEYDVSEAEFEALAHYFQLLLTRLSNNEEISEESQQEMAVDAGIEARRIDEIANFLNQWGNE</sequence>
<evidence type="ECO:0008006" key="3">
    <source>
        <dbReference type="Google" id="ProtNLM"/>
    </source>
</evidence>
<dbReference type="AlphaFoldDB" id="A0A0B1R832"/>
<dbReference type="Pfam" id="PF10820">
    <property type="entry name" value="DUF2543"/>
    <property type="match status" value="1"/>
</dbReference>
<gene>
    <name evidence="1" type="ORF">QU24_14355</name>
</gene>
<protein>
    <recommendedName>
        <fullName evidence="3">DUF2543 domain-containing protein</fullName>
    </recommendedName>
</protein>
<accession>A0A0B1R832</accession>
<reference evidence="1 2" key="1">
    <citation type="submission" date="2014-11" db="EMBL/GenBank/DDBJ databases">
        <title>Genome sequencing of Pantoea rodasii ND03.</title>
        <authorList>
            <person name="Muhamad Yunos N.Y."/>
            <person name="Chan K.-G."/>
        </authorList>
    </citation>
    <scope>NUCLEOTIDE SEQUENCE [LARGE SCALE GENOMIC DNA]</scope>
    <source>
        <strain evidence="1 2">ND03</strain>
    </source>
</reference>
<dbReference type="InterPro" id="IPR020251">
    <property type="entry name" value="Uncharacterised_YmjA"/>
</dbReference>
<comment type="caution">
    <text evidence="1">The sequence shown here is derived from an EMBL/GenBank/DDBJ whole genome shotgun (WGS) entry which is preliminary data.</text>
</comment>
<dbReference type="RefSeq" id="WP_039332293.1">
    <property type="nucleotide sequence ID" value="NZ_JTJJ01000051.1"/>
</dbReference>
<dbReference type="EMBL" id="JTJJ01000051">
    <property type="protein sequence ID" value="KHJ67377.1"/>
    <property type="molecule type" value="Genomic_DNA"/>
</dbReference>
<proteinExistence type="predicted"/>
<dbReference type="Proteomes" id="UP000030853">
    <property type="component" value="Unassembled WGS sequence"/>
</dbReference>
<evidence type="ECO:0000313" key="1">
    <source>
        <dbReference type="EMBL" id="KHJ67377.1"/>
    </source>
</evidence>
<evidence type="ECO:0000313" key="2">
    <source>
        <dbReference type="Proteomes" id="UP000030853"/>
    </source>
</evidence>
<name>A0A0B1R832_9GAMM</name>
<organism evidence="1 2">
    <name type="scientific">Pantoea rodasii</name>
    <dbReference type="NCBI Taxonomy" id="1076549"/>
    <lineage>
        <taxon>Bacteria</taxon>
        <taxon>Pseudomonadati</taxon>
        <taxon>Pseudomonadota</taxon>
        <taxon>Gammaproteobacteria</taxon>
        <taxon>Enterobacterales</taxon>
        <taxon>Erwiniaceae</taxon>
        <taxon>Pantoea</taxon>
    </lineage>
</organism>